<name>A0A4D4JD06_9PSEU</name>
<proteinExistence type="predicted"/>
<comment type="caution">
    <text evidence="1">The sequence shown here is derived from an EMBL/GenBank/DDBJ whole genome shotgun (WGS) entry which is preliminary data.</text>
</comment>
<keyword evidence="2" id="KW-1185">Reference proteome</keyword>
<dbReference type="EMBL" id="BJFL01000030">
    <property type="protein sequence ID" value="GDY32890.1"/>
    <property type="molecule type" value="Genomic_DNA"/>
</dbReference>
<accession>A0A4D4JD06</accession>
<dbReference type="RefSeq" id="WP_137815880.1">
    <property type="nucleotide sequence ID" value="NZ_BJFL01000030.1"/>
</dbReference>
<evidence type="ECO:0000313" key="1">
    <source>
        <dbReference type="EMBL" id="GDY32890.1"/>
    </source>
</evidence>
<organism evidence="1 2">
    <name type="scientific">Gandjariella thermophila</name>
    <dbReference type="NCBI Taxonomy" id="1931992"/>
    <lineage>
        <taxon>Bacteria</taxon>
        <taxon>Bacillati</taxon>
        <taxon>Actinomycetota</taxon>
        <taxon>Actinomycetes</taxon>
        <taxon>Pseudonocardiales</taxon>
        <taxon>Pseudonocardiaceae</taxon>
        <taxon>Gandjariella</taxon>
    </lineage>
</organism>
<sequence length="71" mass="7916">MRYDDRVLLAEIANLNRELVRLSCQMIDEMAGDHPACAQAQQELGERLIALGEALIERGRHPVLPAPPAIR</sequence>
<gene>
    <name evidence="1" type="ORF">GTS_45230</name>
</gene>
<protein>
    <submittedName>
        <fullName evidence="1">Uncharacterized protein</fullName>
    </submittedName>
</protein>
<reference evidence="2" key="1">
    <citation type="submission" date="2019-04" db="EMBL/GenBank/DDBJ databases">
        <title>Draft genome sequence of Pseudonocardiaceae bacterium SL3-2-4.</title>
        <authorList>
            <person name="Ningsih F."/>
            <person name="Yokota A."/>
            <person name="Sakai Y."/>
            <person name="Nanatani K."/>
            <person name="Yabe S."/>
            <person name="Oetari A."/>
            <person name="Sjamsuridzal W."/>
        </authorList>
    </citation>
    <scope>NUCLEOTIDE SEQUENCE [LARGE SCALE GENOMIC DNA]</scope>
    <source>
        <strain evidence="2">SL3-2-4</strain>
    </source>
</reference>
<dbReference type="Proteomes" id="UP000298860">
    <property type="component" value="Unassembled WGS sequence"/>
</dbReference>
<dbReference type="AlphaFoldDB" id="A0A4D4JD06"/>
<evidence type="ECO:0000313" key="2">
    <source>
        <dbReference type="Proteomes" id="UP000298860"/>
    </source>
</evidence>